<dbReference type="InterPro" id="IPR012337">
    <property type="entry name" value="RNaseH-like_sf"/>
</dbReference>
<accession>A0A426D458</accession>
<feature type="domain" description="Integrase catalytic" evidence="1">
    <location>
        <begin position="11"/>
        <end position="61"/>
    </location>
</feature>
<sequence>MGKAMVSLLLNIFHLMKSEMMDEHFENPESLAQAMTEWIEFYNNRRIRTKLKGKSPVKYRELANQLIA</sequence>
<dbReference type="Pfam" id="PF13333">
    <property type="entry name" value="rve_2"/>
    <property type="match status" value="1"/>
</dbReference>
<dbReference type="EMBL" id="QWZQ01000055">
    <property type="protein sequence ID" value="RRK09453.1"/>
    <property type="molecule type" value="Genomic_DNA"/>
</dbReference>
<gene>
    <name evidence="2" type="ORF">D1831_12680</name>
</gene>
<dbReference type="Proteomes" id="UP000283633">
    <property type="component" value="Unassembled WGS sequence"/>
</dbReference>
<dbReference type="GO" id="GO:0015074">
    <property type="term" value="P:DNA integration"/>
    <property type="evidence" value="ECO:0007669"/>
    <property type="project" value="InterPro"/>
</dbReference>
<comment type="caution">
    <text evidence="2">The sequence shown here is derived from an EMBL/GenBank/DDBJ whole genome shotgun (WGS) entry which is preliminary data.</text>
</comment>
<organism evidence="2 3">
    <name type="scientific">Lactiplantibacillus garii</name>
    <dbReference type="NCBI Taxonomy" id="2306423"/>
    <lineage>
        <taxon>Bacteria</taxon>
        <taxon>Bacillati</taxon>
        <taxon>Bacillota</taxon>
        <taxon>Bacilli</taxon>
        <taxon>Lactobacillales</taxon>
        <taxon>Lactobacillaceae</taxon>
        <taxon>Lactiplantibacillus</taxon>
    </lineage>
</organism>
<dbReference type="InterPro" id="IPR001584">
    <property type="entry name" value="Integrase_cat-core"/>
</dbReference>
<dbReference type="SUPFAM" id="SSF53098">
    <property type="entry name" value="Ribonuclease H-like"/>
    <property type="match status" value="1"/>
</dbReference>
<evidence type="ECO:0000313" key="2">
    <source>
        <dbReference type="EMBL" id="RRK09453.1"/>
    </source>
</evidence>
<name>A0A426D458_9LACO</name>
<keyword evidence="3" id="KW-1185">Reference proteome</keyword>
<protein>
    <recommendedName>
        <fullName evidence="1">Integrase catalytic domain-containing protein</fullName>
    </recommendedName>
</protein>
<reference evidence="2 3" key="1">
    <citation type="submission" date="2018-08" db="EMBL/GenBank/DDBJ databases">
        <title>Genome Lactobacillus garii FI11369.</title>
        <authorList>
            <person name="Diaz M."/>
            <person name="Narbad A."/>
        </authorList>
    </citation>
    <scope>NUCLEOTIDE SEQUENCE [LARGE SCALE GENOMIC DNA]</scope>
    <source>
        <strain evidence="2 3">FI11369</strain>
    </source>
</reference>
<evidence type="ECO:0000313" key="3">
    <source>
        <dbReference type="Proteomes" id="UP000283633"/>
    </source>
</evidence>
<proteinExistence type="predicted"/>
<dbReference type="AlphaFoldDB" id="A0A426D458"/>
<evidence type="ECO:0000259" key="1">
    <source>
        <dbReference type="Pfam" id="PF13333"/>
    </source>
</evidence>